<dbReference type="PANTHER" id="PTHR11008:SF41">
    <property type="entry name" value="RE70318P"/>
    <property type="match status" value="1"/>
</dbReference>
<evidence type="ECO:0000313" key="5">
    <source>
        <dbReference type="EMBL" id="KDR22094.1"/>
    </source>
</evidence>
<dbReference type="Proteomes" id="UP000027135">
    <property type="component" value="Unassembled WGS sequence"/>
</dbReference>
<keyword evidence="6" id="KW-1185">Reference proteome</keyword>
<dbReference type="GO" id="GO:0007623">
    <property type="term" value="P:circadian rhythm"/>
    <property type="evidence" value="ECO:0007669"/>
    <property type="project" value="UniProtKB-ARBA"/>
</dbReference>
<dbReference type="eggNOG" id="ENOG502S3CX">
    <property type="taxonomic scope" value="Eukaryota"/>
</dbReference>
<feature type="signal peptide" evidence="4">
    <location>
        <begin position="1"/>
        <end position="21"/>
    </location>
</feature>
<accession>A0A067RQR4</accession>
<dbReference type="Pfam" id="PF06585">
    <property type="entry name" value="JHBP"/>
    <property type="match status" value="1"/>
</dbReference>
<keyword evidence="2" id="KW-0090">Biological rhythms</keyword>
<comment type="similarity">
    <text evidence="3">Belongs to the TO family.</text>
</comment>
<dbReference type="InParanoid" id="A0A067RQR4"/>
<dbReference type="EMBL" id="KK852521">
    <property type="protein sequence ID" value="KDR22094.1"/>
    <property type="molecule type" value="Genomic_DNA"/>
</dbReference>
<dbReference type="AlphaFoldDB" id="A0A067RQR4"/>
<dbReference type="InterPro" id="IPR038606">
    <property type="entry name" value="To_sf"/>
</dbReference>
<dbReference type="Gene3D" id="3.15.10.30">
    <property type="entry name" value="Haemolymph juvenile hormone binding protein"/>
    <property type="match status" value="1"/>
</dbReference>
<sequence length="254" mass="29215">MMNLFYFIVFFLTLLTSGSQAAKQPKNPASAYFKICHRSNPDLSNCVRNTIEDLRPKLIKGIPDLEIVSLDPLNIPRLEFNDGNGNFRFKQILTNVTIHGLGNFQLKDIKVDLDSLTIDMVMQTPFMMFTADYNMEGKILLLPLTGKGDCVLNFTDVTTSSNTIIKLVERNGEEFLETEELKWDISVEGCRLQFNNLFGGDKRLGETTNRFLNDNWREAFNTYRYLPEEAFGIVFKDFANKVYQKFPSKELFPE</sequence>
<dbReference type="FunFam" id="3.15.10.30:FF:000001">
    <property type="entry name" value="Takeout-like protein 1"/>
    <property type="match status" value="1"/>
</dbReference>
<evidence type="ECO:0000256" key="1">
    <source>
        <dbReference type="ARBA" id="ARBA00022729"/>
    </source>
</evidence>
<dbReference type="GO" id="GO:0005615">
    <property type="term" value="C:extracellular space"/>
    <property type="evidence" value="ECO:0007669"/>
    <property type="project" value="TreeGrafter"/>
</dbReference>
<evidence type="ECO:0000256" key="3">
    <source>
        <dbReference type="ARBA" id="ARBA00060902"/>
    </source>
</evidence>
<dbReference type="STRING" id="136037.A0A067RQR4"/>
<dbReference type="OMA" id="NANWREI"/>
<name>A0A067RQR4_ZOONE</name>
<reference evidence="5 6" key="1">
    <citation type="journal article" date="2014" name="Nat. Commun.">
        <title>Molecular traces of alternative social organization in a termite genome.</title>
        <authorList>
            <person name="Terrapon N."/>
            <person name="Li C."/>
            <person name="Robertson H.M."/>
            <person name="Ji L."/>
            <person name="Meng X."/>
            <person name="Booth W."/>
            <person name="Chen Z."/>
            <person name="Childers C.P."/>
            <person name="Glastad K.M."/>
            <person name="Gokhale K."/>
            <person name="Gowin J."/>
            <person name="Gronenberg W."/>
            <person name="Hermansen R.A."/>
            <person name="Hu H."/>
            <person name="Hunt B.G."/>
            <person name="Huylmans A.K."/>
            <person name="Khalil S.M."/>
            <person name="Mitchell R.D."/>
            <person name="Munoz-Torres M.C."/>
            <person name="Mustard J.A."/>
            <person name="Pan H."/>
            <person name="Reese J.T."/>
            <person name="Scharf M.E."/>
            <person name="Sun F."/>
            <person name="Vogel H."/>
            <person name="Xiao J."/>
            <person name="Yang W."/>
            <person name="Yang Z."/>
            <person name="Yang Z."/>
            <person name="Zhou J."/>
            <person name="Zhu J."/>
            <person name="Brent C.S."/>
            <person name="Elsik C.G."/>
            <person name="Goodisman M.A."/>
            <person name="Liberles D.A."/>
            <person name="Roe R.M."/>
            <person name="Vargo E.L."/>
            <person name="Vilcinskas A."/>
            <person name="Wang J."/>
            <person name="Bornberg-Bauer E."/>
            <person name="Korb J."/>
            <person name="Zhang G."/>
            <person name="Liebig J."/>
        </authorList>
    </citation>
    <scope>NUCLEOTIDE SEQUENCE [LARGE SCALE GENOMIC DNA]</scope>
    <source>
        <tissue evidence="5">Whole organism</tissue>
    </source>
</reference>
<dbReference type="PANTHER" id="PTHR11008">
    <property type="entry name" value="PROTEIN TAKEOUT-LIKE PROTEIN"/>
    <property type="match status" value="1"/>
</dbReference>
<dbReference type="OrthoDB" id="8174700at2759"/>
<dbReference type="SMART" id="SM00700">
    <property type="entry name" value="JHBP"/>
    <property type="match status" value="1"/>
</dbReference>
<dbReference type="InterPro" id="IPR010562">
    <property type="entry name" value="Haemolymph_juvenile_hormone-bd"/>
</dbReference>
<gene>
    <name evidence="5" type="ORF">L798_02057</name>
</gene>
<evidence type="ECO:0000256" key="2">
    <source>
        <dbReference type="ARBA" id="ARBA00023108"/>
    </source>
</evidence>
<organism evidence="5 6">
    <name type="scientific">Zootermopsis nevadensis</name>
    <name type="common">Dampwood termite</name>
    <dbReference type="NCBI Taxonomy" id="136037"/>
    <lineage>
        <taxon>Eukaryota</taxon>
        <taxon>Metazoa</taxon>
        <taxon>Ecdysozoa</taxon>
        <taxon>Arthropoda</taxon>
        <taxon>Hexapoda</taxon>
        <taxon>Insecta</taxon>
        <taxon>Pterygota</taxon>
        <taxon>Neoptera</taxon>
        <taxon>Polyneoptera</taxon>
        <taxon>Dictyoptera</taxon>
        <taxon>Blattodea</taxon>
        <taxon>Blattoidea</taxon>
        <taxon>Termitoidae</taxon>
        <taxon>Termopsidae</taxon>
        <taxon>Zootermopsis</taxon>
    </lineage>
</organism>
<evidence type="ECO:0000256" key="4">
    <source>
        <dbReference type="SAM" id="SignalP"/>
    </source>
</evidence>
<protein>
    <submittedName>
        <fullName evidence="5">Protein takeout</fullName>
    </submittedName>
</protein>
<evidence type="ECO:0000313" key="6">
    <source>
        <dbReference type="Proteomes" id="UP000027135"/>
    </source>
</evidence>
<feature type="chain" id="PRO_5001645438" evidence="4">
    <location>
        <begin position="22"/>
        <end position="254"/>
    </location>
</feature>
<proteinExistence type="inferred from homology"/>
<keyword evidence="1 4" id="KW-0732">Signal</keyword>